<feature type="region of interest" description="Disordered" evidence="1">
    <location>
        <begin position="1"/>
        <end position="125"/>
    </location>
</feature>
<feature type="compositionally biased region" description="Acidic residues" evidence="1">
    <location>
        <begin position="8"/>
        <end position="22"/>
    </location>
</feature>
<evidence type="ECO:0000256" key="1">
    <source>
        <dbReference type="SAM" id="MobiDB-lite"/>
    </source>
</evidence>
<organism evidence="2 3">
    <name type="scientific">Protopolystoma xenopodis</name>
    <dbReference type="NCBI Taxonomy" id="117903"/>
    <lineage>
        <taxon>Eukaryota</taxon>
        <taxon>Metazoa</taxon>
        <taxon>Spiralia</taxon>
        <taxon>Lophotrochozoa</taxon>
        <taxon>Platyhelminthes</taxon>
        <taxon>Monogenea</taxon>
        <taxon>Polyopisthocotylea</taxon>
        <taxon>Polystomatidea</taxon>
        <taxon>Polystomatidae</taxon>
        <taxon>Protopolystoma</taxon>
    </lineage>
</organism>
<feature type="non-terminal residue" evidence="2">
    <location>
        <position position="1"/>
    </location>
</feature>
<feature type="compositionally biased region" description="Polar residues" evidence="1">
    <location>
        <begin position="38"/>
        <end position="47"/>
    </location>
</feature>
<accession>A0A3S5C7B4</accession>
<evidence type="ECO:0000313" key="3">
    <source>
        <dbReference type="Proteomes" id="UP000784294"/>
    </source>
</evidence>
<dbReference type="AlphaFoldDB" id="A0A3S5C7B4"/>
<reference evidence="2" key="1">
    <citation type="submission" date="2018-11" db="EMBL/GenBank/DDBJ databases">
        <authorList>
            <consortium name="Pathogen Informatics"/>
        </authorList>
    </citation>
    <scope>NUCLEOTIDE SEQUENCE</scope>
</reference>
<protein>
    <submittedName>
        <fullName evidence="2">Uncharacterized protein</fullName>
    </submittedName>
</protein>
<feature type="compositionally biased region" description="Basic and acidic residues" evidence="1">
    <location>
        <begin position="110"/>
        <end position="119"/>
    </location>
</feature>
<evidence type="ECO:0000313" key="2">
    <source>
        <dbReference type="EMBL" id="VEL40088.1"/>
    </source>
</evidence>
<sequence length="318" mass="34545">MGRLTNDTDGDVWLSDDAEETFESVPTVRTSAEYDASSALTQKTTPKSKILKESKHVPVSNSSRKPNSRGKSHRNHARNGSNTVQRRPNPPASGEEVLVRTKAPPGATQTKKENDDKSISENIIGSSSYLQECSKSYREIPDPTKPQADGRVHGGLIRLPKNISLSVDHPKLSPNVHVPKTQGDKPVVVVRPSVVSQSSSDKFMNQPSISRRSRTSGSSSIPCTSSMITSHPSQGVQAPWPSFLSGTNNPIKLPSGMNIEALNNSDTFLMFYNYFQQHAMHGTTDQGYVPNPQTLLSNSVLTNPSAAMTHTIDTAISK</sequence>
<gene>
    <name evidence="2" type="ORF">PXEA_LOCUS33528</name>
</gene>
<dbReference type="Proteomes" id="UP000784294">
    <property type="component" value="Unassembled WGS sequence"/>
</dbReference>
<keyword evidence="3" id="KW-1185">Reference proteome</keyword>
<dbReference type="EMBL" id="CAAALY010263647">
    <property type="protein sequence ID" value="VEL40088.1"/>
    <property type="molecule type" value="Genomic_DNA"/>
</dbReference>
<name>A0A3S5C7B4_9PLAT</name>
<feature type="region of interest" description="Disordered" evidence="1">
    <location>
        <begin position="197"/>
        <end position="222"/>
    </location>
</feature>
<proteinExistence type="predicted"/>
<comment type="caution">
    <text evidence="2">The sequence shown here is derived from an EMBL/GenBank/DDBJ whole genome shotgun (WGS) entry which is preliminary data.</text>
</comment>
<feature type="compositionally biased region" description="Basic residues" evidence="1">
    <location>
        <begin position="66"/>
        <end position="77"/>
    </location>
</feature>